<gene>
    <name evidence="1" type="ORF">GCL57_02535</name>
</gene>
<protein>
    <recommendedName>
        <fullName evidence="3">HEPN domain-containing protein</fullName>
    </recommendedName>
</protein>
<sequence length="190" mass="22868">MGSCYCLSIGEFDDIFDEYNGFNIGPFLQQMFHDSELKKGKKTYIDYKTNKKIKYDAIYYETSVYCAKKRLEILGHSYDYFKDNFQKEIQNTYNECLDYFKDSLNEYNTIFKDMTIEKWILLIKKYYANSSDIYFNYRNYPIDAQLLFSEFLIDNNYFMIPNIGFMNIFRAIMEFCNESEKVILDLSQIS</sequence>
<reference evidence="1 2" key="1">
    <citation type="submission" date="2019-10" db="EMBL/GenBank/DDBJ databases">
        <title>New genus of Silvanigrellaceae.</title>
        <authorList>
            <person name="Pitt A."/>
            <person name="Hahn M.W."/>
        </authorList>
    </citation>
    <scope>NUCLEOTIDE SEQUENCE [LARGE SCALE GENOMIC DNA]</scope>
    <source>
        <strain evidence="1 2">33A1-SZDP</strain>
    </source>
</reference>
<name>A0A833JF93_9BACT</name>
<evidence type="ECO:0000313" key="2">
    <source>
        <dbReference type="Proteomes" id="UP000442694"/>
    </source>
</evidence>
<proteinExistence type="predicted"/>
<dbReference type="AlphaFoldDB" id="A0A833JF93"/>
<comment type="caution">
    <text evidence="1">The sequence shown here is derived from an EMBL/GenBank/DDBJ whole genome shotgun (WGS) entry which is preliminary data.</text>
</comment>
<dbReference type="RefSeq" id="WP_152211690.1">
    <property type="nucleotide sequence ID" value="NZ_WFLN01000004.1"/>
</dbReference>
<accession>A0A833JF93</accession>
<dbReference type="Proteomes" id="UP000442694">
    <property type="component" value="Unassembled WGS sequence"/>
</dbReference>
<organism evidence="1 2">
    <name type="scientific">Fluviispira multicolorata</name>
    <dbReference type="NCBI Taxonomy" id="2654512"/>
    <lineage>
        <taxon>Bacteria</taxon>
        <taxon>Pseudomonadati</taxon>
        <taxon>Bdellovibrionota</taxon>
        <taxon>Oligoflexia</taxon>
        <taxon>Silvanigrellales</taxon>
        <taxon>Silvanigrellaceae</taxon>
        <taxon>Fluviispira</taxon>
    </lineage>
</organism>
<evidence type="ECO:0000313" key="1">
    <source>
        <dbReference type="EMBL" id="KAB8033604.1"/>
    </source>
</evidence>
<keyword evidence="2" id="KW-1185">Reference proteome</keyword>
<dbReference type="EMBL" id="WFLN01000004">
    <property type="protein sequence ID" value="KAB8033604.1"/>
    <property type="molecule type" value="Genomic_DNA"/>
</dbReference>
<evidence type="ECO:0008006" key="3">
    <source>
        <dbReference type="Google" id="ProtNLM"/>
    </source>
</evidence>